<keyword evidence="4" id="KW-0479">Metal-binding</keyword>
<gene>
    <name evidence="11" type="ORF">DI586_09390</name>
</gene>
<accession>A0A2W5FF24</accession>
<keyword evidence="9" id="KW-0234">DNA repair</keyword>
<reference evidence="11 12" key="1">
    <citation type="submission" date="2017-08" db="EMBL/GenBank/DDBJ databases">
        <title>Infants hospitalized years apart are colonized by the same room-sourced microbial strains.</title>
        <authorList>
            <person name="Brooks B."/>
            <person name="Olm M.R."/>
            <person name="Firek B.A."/>
            <person name="Baker R."/>
            <person name="Thomas B.C."/>
            <person name="Morowitz M.J."/>
            <person name="Banfield J.F."/>
        </authorList>
    </citation>
    <scope>NUCLEOTIDE SEQUENCE [LARGE SCALE GENOMIC DNA]</scope>
    <source>
        <strain evidence="11">S2_006_000_R2_64</strain>
    </source>
</reference>
<proteinExistence type="inferred from homology"/>
<dbReference type="InterPro" id="IPR005273">
    <property type="entry name" value="Ura-DNA_glyco_family4"/>
</dbReference>
<dbReference type="AlphaFoldDB" id="A0A2W5FF24"/>
<dbReference type="NCBIfam" id="TIGR03914">
    <property type="entry name" value="UDG_fam_dom"/>
    <property type="match status" value="1"/>
</dbReference>
<evidence type="ECO:0000256" key="8">
    <source>
        <dbReference type="ARBA" id="ARBA00023014"/>
    </source>
</evidence>
<dbReference type="SUPFAM" id="SSF52141">
    <property type="entry name" value="Uracil-DNA glycosylase-like"/>
    <property type="match status" value="1"/>
</dbReference>
<dbReference type="GO" id="GO:0046872">
    <property type="term" value="F:metal ion binding"/>
    <property type="evidence" value="ECO:0007669"/>
    <property type="project" value="UniProtKB-KW"/>
</dbReference>
<protein>
    <recommendedName>
        <fullName evidence="2">Type-4 uracil-DNA glycosylase</fullName>
    </recommendedName>
</protein>
<comment type="similarity">
    <text evidence="1">Belongs to the uracil-DNA glycosylase (UDG) superfamily. Type 4 (UDGa) family.</text>
</comment>
<dbReference type="PANTHER" id="PTHR33693:SF9">
    <property type="entry name" value="TYPE-4 URACIL-DNA GLYCOSYLASE"/>
    <property type="match status" value="1"/>
</dbReference>
<dbReference type="GO" id="GO:0051539">
    <property type="term" value="F:4 iron, 4 sulfur cluster binding"/>
    <property type="evidence" value="ECO:0007669"/>
    <property type="project" value="UniProtKB-KW"/>
</dbReference>
<dbReference type="InterPro" id="IPR051536">
    <property type="entry name" value="UDG_Type-4/5"/>
</dbReference>
<feature type="non-terminal residue" evidence="11">
    <location>
        <position position="1"/>
    </location>
</feature>
<dbReference type="Proteomes" id="UP000249739">
    <property type="component" value="Unassembled WGS sequence"/>
</dbReference>
<evidence type="ECO:0000259" key="10">
    <source>
        <dbReference type="SMART" id="SM00986"/>
    </source>
</evidence>
<dbReference type="InterPro" id="IPR025404">
    <property type="entry name" value="DUF4130"/>
</dbReference>
<evidence type="ECO:0000256" key="9">
    <source>
        <dbReference type="ARBA" id="ARBA00023204"/>
    </source>
</evidence>
<evidence type="ECO:0000256" key="6">
    <source>
        <dbReference type="ARBA" id="ARBA00022801"/>
    </source>
</evidence>
<keyword evidence="8" id="KW-0411">Iron-sulfur</keyword>
<comment type="caution">
    <text evidence="11">The sequence shown here is derived from an EMBL/GenBank/DDBJ whole genome shotgun (WGS) entry which is preliminary data.</text>
</comment>
<sequence>RFLFKLSTDPLMHRLQAMDKELRRDMHKTKAFVRFRKVEEDDGDHYIAWHKPDHKILSLVASFFTTRFGVMKWTIMTPRETMNWDGEKLTFGSGVTKEDAPQEDQLEDLWRDYYRATFNPARIKIKSMKREMPVRHWATLPETSIIQDMLAEAPMRVQKMIETQEGNARSAEDFLPNDTCYISLKKASLGCQGCDLYKCATQTIFGEGPIDAPFMIIGEQPGNDEDLAGKVFVGPAGRILDKALNEAGFDRQQIYITNAVKHFKFRVEREKRMHRSPDAKDINACKPWLLAELELVKPKLVLCMGATAAKSLIGHGYTLKKEHGKWFDGPNDIKMTGTYHPSAVLRNQTNDHDNTIYETIVDDLKKMKQALTG</sequence>
<dbReference type="SMART" id="SM00987">
    <property type="entry name" value="UreE_C"/>
    <property type="match status" value="1"/>
</dbReference>
<keyword evidence="5" id="KW-0227">DNA damage</keyword>
<dbReference type="Pfam" id="PF13566">
    <property type="entry name" value="DUF4130"/>
    <property type="match status" value="1"/>
</dbReference>
<evidence type="ECO:0000256" key="4">
    <source>
        <dbReference type="ARBA" id="ARBA00022723"/>
    </source>
</evidence>
<organism evidence="11 12">
    <name type="scientific">Micavibrio aeruginosavorus</name>
    <dbReference type="NCBI Taxonomy" id="349221"/>
    <lineage>
        <taxon>Bacteria</taxon>
        <taxon>Pseudomonadati</taxon>
        <taxon>Bdellovibrionota</taxon>
        <taxon>Bdellovibrionia</taxon>
        <taxon>Bdellovibrionales</taxon>
        <taxon>Pseudobdellovibrionaceae</taxon>
        <taxon>Micavibrio</taxon>
    </lineage>
</organism>
<dbReference type="PANTHER" id="PTHR33693">
    <property type="entry name" value="TYPE-5 URACIL-DNA GLYCOSYLASE"/>
    <property type="match status" value="1"/>
</dbReference>
<evidence type="ECO:0000256" key="3">
    <source>
        <dbReference type="ARBA" id="ARBA00022485"/>
    </source>
</evidence>
<dbReference type="EMBL" id="QFOT01000123">
    <property type="protein sequence ID" value="PZP54611.1"/>
    <property type="molecule type" value="Genomic_DNA"/>
</dbReference>
<keyword evidence="3" id="KW-0004">4Fe-4S</keyword>
<name>A0A2W5FF24_9BACT</name>
<dbReference type="NCBIfam" id="TIGR00758">
    <property type="entry name" value="UDG_fam4"/>
    <property type="match status" value="1"/>
</dbReference>
<dbReference type="Gene3D" id="3.40.470.10">
    <property type="entry name" value="Uracil-DNA glycosylase-like domain"/>
    <property type="match status" value="1"/>
</dbReference>
<dbReference type="NCBIfam" id="TIGR03915">
    <property type="entry name" value="SAM_7_link_chp"/>
    <property type="match status" value="1"/>
</dbReference>
<evidence type="ECO:0000256" key="5">
    <source>
        <dbReference type="ARBA" id="ARBA00022763"/>
    </source>
</evidence>
<evidence type="ECO:0000313" key="11">
    <source>
        <dbReference type="EMBL" id="PZP54611.1"/>
    </source>
</evidence>
<evidence type="ECO:0000256" key="2">
    <source>
        <dbReference type="ARBA" id="ARBA00019403"/>
    </source>
</evidence>
<dbReference type="InterPro" id="IPR005122">
    <property type="entry name" value="Uracil-DNA_glycosylase-like"/>
</dbReference>
<keyword evidence="7" id="KW-0408">Iron</keyword>
<dbReference type="InterPro" id="IPR023875">
    <property type="entry name" value="DNA_repair_put"/>
</dbReference>
<dbReference type="GO" id="GO:0097506">
    <property type="term" value="F:deaminated base DNA N-glycosylase activity"/>
    <property type="evidence" value="ECO:0007669"/>
    <property type="project" value="UniProtKB-ARBA"/>
</dbReference>
<dbReference type="GO" id="GO:0006281">
    <property type="term" value="P:DNA repair"/>
    <property type="evidence" value="ECO:0007669"/>
    <property type="project" value="UniProtKB-KW"/>
</dbReference>
<dbReference type="CDD" id="cd10030">
    <property type="entry name" value="UDG-F4_TTUDGA_SPO1dp_like"/>
    <property type="match status" value="1"/>
</dbReference>
<evidence type="ECO:0000256" key="7">
    <source>
        <dbReference type="ARBA" id="ARBA00023004"/>
    </source>
</evidence>
<dbReference type="Pfam" id="PF03167">
    <property type="entry name" value="UDG"/>
    <property type="match status" value="1"/>
</dbReference>
<keyword evidence="6" id="KW-0378">Hydrolase</keyword>
<evidence type="ECO:0000313" key="12">
    <source>
        <dbReference type="Proteomes" id="UP000249739"/>
    </source>
</evidence>
<dbReference type="InterPro" id="IPR036895">
    <property type="entry name" value="Uracil-DNA_glycosylase-like_sf"/>
</dbReference>
<dbReference type="SMART" id="SM00986">
    <property type="entry name" value="UDG"/>
    <property type="match status" value="1"/>
</dbReference>
<evidence type="ECO:0000256" key="1">
    <source>
        <dbReference type="ARBA" id="ARBA00006521"/>
    </source>
</evidence>
<feature type="domain" description="Uracil-DNA glycosylase-like" evidence="10">
    <location>
        <begin position="205"/>
        <end position="365"/>
    </location>
</feature>